<evidence type="ECO:0000313" key="2">
    <source>
        <dbReference type="EMBL" id="CAJ1076496.1"/>
    </source>
</evidence>
<protein>
    <submittedName>
        <fullName evidence="2">Uncharacterized protein LOC125889180</fullName>
    </submittedName>
</protein>
<name>A0AAV1GTH1_XYRNO</name>
<evidence type="ECO:0000313" key="3">
    <source>
        <dbReference type="Proteomes" id="UP001178508"/>
    </source>
</evidence>
<feature type="region of interest" description="Disordered" evidence="1">
    <location>
        <begin position="1"/>
        <end position="93"/>
    </location>
</feature>
<dbReference type="EMBL" id="OY660879">
    <property type="protein sequence ID" value="CAJ1076496.1"/>
    <property type="molecule type" value="Genomic_DNA"/>
</dbReference>
<evidence type="ECO:0000256" key="1">
    <source>
        <dbReference type="SAM" id="MobiDB-lite"/>
    </source>
</evidence>
<sequence length="242" mass="26222">MNVEKEATLKAAERELHSDSLPDKRARKPKCLNFGDEDTSTGDKDSGSGNPKLKKAKGAAQRQAEEELLSEDGQFIPGPAESSSQESDDLTRDLQSQIKALQRENTKLRNMAVKEIPTLLVEMRKLVSINTTNNKDVHSCPTKDVDDPDAESDGPGEMSPCTPCTPSQVKIGNDGTVTISIHCWETAKACTSANGMAQVLLIGLFDVDVLLKSNLKGGVSKLDPMLSVGRLWTRGNSELMLL</sequence>
<feature type="compositionally biased region" description="Basic and acidic residues" evidence="1">
    <location>
        <begin position="1"/>
        <end position="24"/>
    </location>
</feature>
<gene>
    <name evidence="2" type="ORF">XNOV1_A043045</name>
</gene>
<accession>A0AAV1GTH1</accession>
<organism evidence="2 3">
    <name type="scientific">Xyrichtys novacula</name>
    <name type="common">Pearly razorfish</name>
    <name type="synonym">Hemipteronotus novacula</name>
    <dbReference type="NCBI Taxonomy" id="13765"/>
    <lineage>
        <taxon>Eukaryota</taxon>
        <taxon>Metazoa</taxon>
        <taxon>Chordata</taxon>
        <taxon>Craniata</taxon>
        <taxon>Vertebrata</taxon>
        <taxon>Euteleostomi</taxon>
        <taxon>Actinopterygii</taxon>
        <taxon>Neopterygii</taxon>
        <taxon>Teleostei</taxon>
        <taxon>Neoteleostei</taxon>
        <taxon>Acanthomorphata</taxon>
        <taxon>Eupercaria</taxon>
        <taxon>Labriformes</taxon>
        <taxon>Labridae</taxon>
        <taxon>Xyrichtys</taxon>
    </lineage>
</organism>
<feature type="compositionally biased region" description="Basic and acidic residues" evidence="1">
    <location>
        <begin position="136"/>
        <end position="145"/>
    </location>
</feature>
<keyword evidence="3" id="KW-1185">Reference proteome</keyword>
<dbReference type="AlphaFoldDB" id="A0AAV1GTH1"/>
<reference evidence="2" key="1">
    <citation type="submission" date="2023-08" db="EMBL/GenBank/DDBJ databases">
        <authorList>
            <person name="Alioto T."/>
            <person name="Alioto T."/>
            <person name="Gomez Garrido J."/>
        </authorList>
    </citation>
    <scope>NUCLEOTIDE SEQUENCE</scope>
</reference>
<dbReference type="Proteomes" id="UP001178508">
    <property type="component" value="Chromosome 16"/>
</dbReference>
<feature type="region of interest" description="Disordered" evidence="1">
    <location>
        <begin position="136"/>
        <end position="161"/>
    </location>
</feature>
<proteinExistence type="predicted"/>